<organism evidence="2 3">
    <name type="scientific">Phaeovibrio sulfidiphilus</name>
    <dbReference type="NCBI Taxonomy" id="1220600"/>
    <lineage>
        <taxon>Bacteria</taxon>
        <taxon>Pseudomonadati</taxon>
        <taxon>Pseudomonadota</taxon>
        <taxon>Alphaproteobacteria</taxon>
        <taxon>Rhodospirillales</taxon>
        <taxon>Rhodospirillaceae</taxon>
        <taxon>Phaeovibrio</taxon>
    </lineage>
</organism>
<evidence type="ECO:0000313" key="2">
    <source>
        <dbReference type="EMBL" id="MBE1237459.1"/>
    </source>
</evidence>
<feature type="region of interest" description="Disordered" evidence="1">
    <location>
        <begin position="444"/>
        <end position="492"/>
    </location>
</feature>
<evidence type="ECO:0000313" key="3">
    <source>
        <dbReference type="Proteomes" id="UP000631034"/>
    </source>
</evidence>
<accession>A0A8J7CE16</accession>
<dbReference type="EMBL" id="JACZHT010000005">
    <property type="protein sequence ID" value="MBE1237459.1"/>
    <property type="molecule type" value="Genomic_DNA"/>
</dbReference>
<dbReference type="InterPro" id="IPR018642">
    <property type="entry name" value="DUF2066"/>
</dbReference>
<feature type="region of interest" description="Disordered" evidence="1">
    <location>
        <begin position="276"/>
        <end position="365"/>
    </location>
</feature>
<reference evidence="2" key="1">
    <citation type="submission" date="2020-10" db="EMBL/GenBank/DDBJ databases">
        <title>Genome sequence of the unusual species of purple photosynthetic bacteria, Phaeovibrio sulfidiphilus DSM 23193, type strain.</title>
        <authorList>
            <person name="Kyndt J.A."/>
            <person name="Meyer T.E."/>
        </authorList>
    </citation>
    <scope>NUCLEOTIDE SEQUENCE</scope>
    <source>
        <strain evidence="2">DSM 23193</strain>
    </source>
</reference>
<evidence type="ECO:0000256" key="1">
    <source>
        <dbReference type="SAM" id="MobiDB-lite"/>
    </source>
</evidence>
<keyword evidence="3" id="KW-1185">Reference proteome</keyword>
<dbReference type="RefSeq" id="WP_192534472.1">
    <property type="nucleotide sequence ID" value="NZ_JACZHT010000005.1"/>
</dbReference>
<dbReference type="Pfam" id="PF09839">
    <property type="entry name" value="DUF2066"/>
    <property type="match status" value="1"/>
</dbReference>
<protein>
    <submittedName>
        <fullName evidence="2">DUF2066 domain-containing protein</fullName>
    </submittedName>
</protein>
<sequence length="492" mass="50816">MLSSPRCRLTALFAGLAVLLLSGLLPGSGALAQSSGVYTSPPVPIEAKSDSPARARQAALDQGQAKALQALLESLTAPQDHARLPRIDAARAGALIRDFSIADERTTANSYMATLTARFDTATVNTILNAAGVPYSLPRTEPVLVVPVYSPSQGSSSVLLWEDTNPWAQEWTKRTAQPGGQVPVVLALGDVEDLDLLSARTAADAVRTRTAPQDAVRELALRNGAPDAVVVLAEGTPETGLEVTPMGVGVFERLAPFSVPPRPDAFDYAISRVRSELDDSWKSQGRPADGGYGSPGSAGSWTGASAGAGAGAPGGSGAYPAEAGADPSTLPPGWMRSGPEGAQGGYGTVDPATGQPGAWDQAGDTAPWAGAPLTVIARFDTLNDWVSIRKRLQGLPGVSEMTLQAVSRNQAQMSLRFGGDPDRLRAILATRGLDLSRGDDVWYVDSTGPGRPPDMDGFGTPPAAGYPGAPANPGLDTGPSSEAARPGQPFLP</sequence>
<dbReference type="AlphaFoldDB" id="A0A8J7CE16"/>
<proteinExistence type="predicted"/>
<name>A0A8J7CE16_9PROT</name>
<feature type="compositionally biased region" description="Gly residues" evidence="1">
    <location>
        <begin position="306"/>
        <end position="317"/>
    </location>
</feature>
<dbReference type="Proteomes" id="UP000631034">
    <property type="component" value="Unassembled WGS sequence"/>
</dbReference>
<gene>
    <name evidence="2" type="ORF">IHV25_07335</name>
</gene>
<feature type="compositionally biased region" description="Low complexity" evidence="1">
    <location>
        <begin position="457"/>
        <end position="474"/>
    </location>
</feature>
<comment type="caution">
    <text evidence="2">The sequence shown here is derived from an EMBL/GenBank/DDBJ whole genome shotgun (WGS) entry which is preliminary data.</text>
</comment>